<dbReference type="Proteomes" id="UP001420932">
    <property type="component" value="Unassembled WGS sequence"/>
</dbReference>
<accession>A0AAP0I213</accession>
<gene>
    <name evidence="2" type="ORF">Syun_023123</name>
</gene>
<dbReference type="AlphaFoldDB" id="A0AAP0I213"/>
<proteinExistence type="predicted"/>
<protein>
    <submittedName>
        <fullName evidence="2">Uncharacterized protein</fullName>
    </submittedName>
</protein>
<sequence>MSPIQPGGSCISDPGPSPNLASLPKVPQLQMSNNQEISETPIGKPLCQQACCSCLSRHRIYSAITIPELGGTQLQSALN</sequence>
<comment type="caution">
    <text evidence="2">The sequence shown here is derived from an EMBL/GenBank/DDBJ whole genome shotgun (WGS) entry which is preliminary data.</text>
</comment>
<keyword evidence="3" id="KW-1185">Reference proteome</keyword>
<evidence type="ECO:0000313" key="3">
    <source>
        <dbReference type="Proteomes" id="UP001420932"/>
    </source>
</evidence>
<dbReference type="EMBL" id="JBBNAF010000010">
    <property type="protein sequence ID" value="KAK9107112.1"/>
    <property type="molecule type" value="Genomic_DNA"/>
</dbReference>
<reference evidence="2 3" key="1">
    <citation type="submission" date="2024-01" db="EMBL/GenBank/DDBJ databases">
        <title>Genome assemblies of Stephania.</title>
        <authorList>
            <person name="Yang L."/>
        </authorList>
    </citation>
    <scope>NUCLEOTIDE SEQUENCE [LARGE SCALE GENOMIC DNA]</scope>
    <source>
        <strain evidence="2">YNDBR</strain>
        <tissue evidence="2">Leaf</tissue>
    </source>
</reference>
<name>A0AAP0I213_9MAGN</name>
<evidence type="ECO:0000256" key="1">
    <source>
        <dbReference type="SAM" id="MobiDB-lite"/>
    </source>
</evidence>
<feature type="region of interest" description="Disordered" evidence="1">
    <location>
        <begin position="1"/>
        <end position="37"/>
    </location>
</feature>
<evidence type="ECO:0000313" key="2">
    <source>
        <dbReference type="EMBL" id="KAK9107112.1"/>
    </source>
</evidence>
<organism evidence="2 3">
    <name type="scientific">Stephania yunnanensis</name>
    <dbReference type="NCBI Taxonomy" id="152371"/>
    <lineage>
        <taxon>Eukaryota</taxon>
        <taxon>Viridiplantae</taxon>
        <taxon>Streptophyta</taxon>
        <taxon>Embryophyta</taxon>
        <taxon>Tracheophyta</taxon>
        <taxon>Spermatophyta</taxon>
        <taxon>Magnoliopsida</taxon>
        <taxon>Ranunculales</taxon>
        <taxon>Menispermaceae</taxon>
        <taxon>Menispermoideae</taxon>
        <taxon>Cissampelideae</taxon>
        <taxon>Stephania</taxon>
    </lineage>
</organism>